<dbReference type="InterPro" id="IPR042099">
    <property type="entry name" value="ANL_N_sf"/>
</dbReference>
<gene>
    <name evidence="7" type="ORF">BaRGS_00036809</name>
</gene>
<dbReference type="Pfam" id="PF23562">
    <property type="entry name" value="AMP-binding_C_3"/>
    <property type="match status" value="1"/>
</dbReference>
<keyword evidence="2" id="KW-0276">Fatty acid metabolism</keyword>
<evidence type="ECO:0000313" key="7">
    <source>
        <dbReference type="EMBL" id="KAK7467966.1"/>
    </source>
</evidence>
<dbReference type="Pfam" id="PF00501">
    <property type="entry name" value="AMP-binding"/>
    <property type="match status" value="1"/>
</dbReference>
<dbReference type="EC" id="6.2.1.3" evidence="4"/>
<dbReference type="Gene3D" id="3.40.50.12780">
    <property type="entry name" value="N-terminal domain of ligase-like"/>
    <property type="match status" value="1"/>
</dbReference>
<evidence type="ECO:0000256" key="3">
    <source>
        <dbReference type="ARBA" id="ARBA00023098"/>
    </source>
</evidence>
<dbReference type="SUPFAM" id="SSF56801">
    <property type="entry name" value="Acetyl-CoA synthetase-like"/>
    <property type="match status" value="1"/>
</dbReference>
<keyword evidence="3" id="KW-0443">Lipid metabolism</keyword>
<dbReference type="PANTHER" id="PTHR43272">
    <property type="entry name" value="LONG-CHAIN-FATTY-ACID--COA LIGASE"/>
    <property type="match status" value="1"/>
</dbReference>
<dbReference type="PANTHER" id="PTHR43272:SF32">
    <property type="entry name" value="AMP-DEPENDENT SYNTHETASE_LIGASE DOMAIN-CONTAINING PROTEIN"/>
    <property type="match status" value="1"/>
</dbReference>
<comment type="caution">
    <text evidence="7">The sequence shown here is derived from an EMBL/GenBank/DDBJ whole genome shotgun (WGS) entry which is preliminary data.</text>
</comment>
<keyword evidence="1" id="KW-0436">Ligase</keyword>
<dbReference type="GO" id="GO:0004467">
    <property type="term" value="F:long-chain fatty acid-CoA ligase activity"/>
    <property type="evidence" value="ECO:0007669"/>
    <property type="project" value="UniProtKB-EC"/>
</dbReference>
<dbReference type="Proteomes" id="UP001519460">
    <property type="component" value="Unassembled WGS sequence"/>
</dbReference>
<evidence type="ECO:0000313" key="8">
    <source>
        <dbReference type="Proteomes" id="UP001519460"/>
    </source>
</evidence>
<feature type="compositionally biased region" description="Low complexity" evidence="5">
    <location>
        <begin position="74"/>
        <end position="87"/>
    </location>
</feature>
<dbReference type="InterPro" id="IPR020845">
    <property type="entry name" value="AMP-binding_CS"/>
</dbReference>
<name>A0ABD0JB53_9CAEN</name>
<evidence type="ECO:0000256" key="4">
    <source>
        <dbReference type="ARBA" id="ARBA00026121"/>
    </source>
</evidence>
<sequence length="707" mass="76983">MSAAVMEDGNVHITSIKIKKDEHLIIQNNNSVGVKHAAPVSNGAHINNGGSGTSGSTEAKSSSDIAAGDDSHVKPTSASSSASKPATEVPTNRGIDDLLPATELWTTKGDEPVKLRVAEMGLGSEKPITVPTLIQSTVKRLPNSKALAVKRNGKWLFWSYQEYYQDVRRAAKAFIKLGLEPHKAVGIIGFNSPEWLLSDLGCIFAGGFATGIYTTNSPEACQFVAASCQANVIVVENNQQLEKILQVKDQLPDLKAIVQYMGDVANRQPFIYSWSEFMALADQVEDSALEERMKLLAPNKCCTLIYTSGTTGNPKGVMLSHDNITWTAHTVYSKTNAAIRLHFGEFRQVSYLPLSHIAAQMLDMYGTICFGGTLFFAQPDALKGTLGDTLKEVQPHVIEAKPFGWTLANKLVFRKVRAGTGLVQCRFMLSGAAPITKETLEFFLSLDVPICEVYGMSECTGPHTLGYPDSFRVTSVGRELPGMTTKLVDKDEDGNGEIVMFGRHVFMGYLNEEEKTRETLDSEGGLHSGDIGKKDKDGFYYITGRIKELIITAGGENVAPVPIEEALKEELPVVSQCMLIGDKKKFLAILITLRTEVDPDTLEPRNTLTPAALDWCQSVGSSAKTVSEILEPGDKAVLGAIQAGIDRVNKRAESRAKNIQKWSVLPKDFSIPGGELGPTMKMRRPIITKMYTKTIAALYDEAPAQTS</sequence>
<dbReference type="PROSITE" id="PS00455">
    <property type="entry name" value="AMP_BINDING"/>
    <property type="match status" value="1"/>
</dbReference>
<organism evidence="7 8">
    <name type="scientific">Batillaria attramentaria</name>
    <dbReference type="NCBI Taxonomy" id="370345"/>
    <lineage>
        <taxon>Eukaryota</taxon>
        <taxon>Metazoa</taxon>
        <taxon>Spiralia</taxon>
        <taxon>Lophotrochozoa</taxon>
        <taxon>Mollusca</taxon>
        <taxon>Gastropoda</taxon>
        <taxon>Caenogastropoda</taxon>
        <taxon>Sorbeoconcha</taxon>
        <taxon>Cerithioidea</taxon>
        <taxon>Batillariidae</taxon>
        <taxon>Batillaria</taxon>
    </lineage>
</organism>
<evidence type="ECO:0000256" key="2">
    <source>
        <dbReference type="ARBA" id="ARBA00022832"/>
    </source>
</evidence>
<evidence type="ECO:0000256" key="5">
    <source>
        <dbReference type="SAM" id="MobiDB-lite"/>
    </source>
</evidence>
<feature type="region of interest" description="Disordered" evidence="5">
    <location>
        <begin position="39"/>
        <end position="94"/>
    </location>
</feature>
<feature type="domain" description="AMP-dependent synthetase/ligase" evidence="6">
    <location>
        <begin position="137"/>
        <end position="510"/>
    </location>
</feature>
<protein>
    <recommendedName>
        <fullName evidence="4">long-chain-fatty-acid--CoA ligase</fullName>
        <ecNumber evidence="4">6.2.1.3</ecNumber>
    </recommendedName>
</protein>
<reference evidence="7 8" key="1">
    <citation type="journal article" date="2023" name="Sci. Data">
        <title>Genome assembly of the Korean intertidal mud-creeper Batillaria attramentaria.</title>
        <authorList>
            <person name="Patra A.K."/>
            <person name="Ho P.T."/>
            <person name="Jun S."/>
            <person name="Lee S.J."/>
            <person name="Kim Y."/>
            <person name="Won Y.J."/>
        </authorList>
    </citation>
    <scope>NUCLEOTIDE SEQUENCE [LARGE SCALE GENOMIC DNA]</scope>
    <source>
        <strain evidence="7">Wonlab-2016</strain>
    </source>
</reference>
<dbReference type="AlphaFoldDB" id="A0ABD0JB53"/>
<dbReference type="InterPro" id="IPR000873">
    <property type="entry name" value="AMP-dep_synth/lig_dom"/>
</dbReference>
<dbReference type="EMBL" id="JACVVK020000529">
    <property type="protein sequence ID" value="KAK7467966.1"/>
    <property type="molecule type" value="Genomic_DNA"/>
</dbReference>
<accession>A0ABD0JB53</accession>
<evidence type="ECO:0000259" key="6">
    <source>
        <dbReference type="Pfam" id="PF00501"/>
    </source>
</evidence>
<keyword evidence="8" id="KW-1185">Reference proteome</keyword>
<evidence type="ECO:0000256" key="1">
    <source>
        <dbReference type="ARBA" id="ARBA00022598"/>
    </source>
</evidence>
<proteinExistence type="predicted"/>
<feature type="compositionally biased region" description="Low complexity" evidence="5">
    <location>
        <begin position="54"/>
        <end position="63"/>
    </location>
</feature>